<organism evidence="3 4">
    <name type="scientific">Desulfomonile tiedjei</name>
    <dbReference type="NCBI Taxonomy" id="2358"/>
    <lineage>
        <taxon>Bacteria</taxon>
        <taxon>Pseudomonadati</taxon>
        <taxon>Thermodesulfobacteriota</taxon>
        <taxon>Desulfomonilia</taxon>
        <taxon>Desulfomonilales</taxon>
        <taxon>Desulfomonilaceae</taxon>
        <taxon>Desulfomonile</taxon>
    </lineage>
</organism>
<evidence type="ECO:0000256" key="1">
    <source>
        <dbReference type="ARBA" id="ARBA00022801"/>
    </source>
</evidence>
<dbReference type="CDD" id="cd06225">
    <property type="entry name" value="HAMP"/>
    <property type="match status" value="1"/>
</dbReference>
<dbReference type="InterPro" id="IPR036457">
    <property type="entry name" value="PPM-type-like_dom_sf"/>
</dbReference>
<dbReference type="GO" id="GO:0007165">
    <property type="term" value="P:signal transduction"/>
    <property type="evidence" value="ECO:0007669"/>
    <property type="project" value="InterPro"/>
</dbReference>
<accession>A0A9D6V5V4</accession>
<dbReference type="GO" id="GO:0016020">
    <property type="term" value="C:membrane"/>
    <property type="evidence" value="ECO:0007669"/>
    <property type="project" value="InterPro"/>
</dbReference>
<protein>
    <submittedName>
        <fullName evidence="3">SpoIIE family protein phosphatase</fullName>
    </submittedName>
</protein>
<dbReference type="PANTHER" id="PTHR43156">
    <property type="entry name" value="STAGE II SPORULATION PROTEIN E-RELATED"/>
    <property type="match status" value="1"/>
</dbReference>
<proteinExistence type="predicted"/>
<sequence>MDQTESTIVNAVKEAILSLLRGEPPNKISVPEIARGDSLDGLCESVNELMKTFSEAHDFLAFLSKGTLEVDPPRRSFLISPFKQLHSNLRHLTWQTKQVATGDFSHRVDFLGEFSDAFNSMIDSLREKRLVELELHEAHSKLLEANTQIMDSIHYARTIQTAFLPNTQEITSALKDFCIIWKPKDVIGGDIYKFRSHQDGFLIAAIDCTGHGVPGAIMTMIAGSSFDRALEEVGHADPALILQKLNLLVKNSLNQHVSESPSDDGLDIGICLVNKSRRTLVFAGAKIGLFRVSDGQVHEIPGDRQSIGYKTSRLSFNYTNHSLPIQDHATFYMCTDGITHQTGGPRQFPFGKKRFKRLLLDHCEKSLSEQKRAFEEAIEKYRGDEPQLDDMTLVGFTVS</sequence>
<dbReference type="InterPro" id="IPR003660">
    <property type="entry name" value="HAMP_dom"/>
</dbReference>
<dbReference type="AlphaFoldDB" id="A0A9D6V5V4"/>
<reference evidence="3" key="1">
    <citation type="submission" date="2020-07" db="EMBL/GenBank/DDBJ databases">
        <title>Huge and variable diversity of episymbiotic CPR bacteria and DPANN archaea in groundwater ecosystems.</title>
        <authorList>
            <person name="He C.Y."/>
            <person name="Keren R."/>
            <person name="Whittaker M."/>
            <person name="Farag I.F."/>
            <person name="Doudna J."/>
            <person name="Cate J.H.D."/>
            <person name="Banfield J.F."/>
        </authorList>
    </citation>
    <scope>NUCLEOTIDE SEQUENCE</scope>
    <source>
        <strain evidence="3">NC_groundwater_1664_Pr3_B-0.1um_52_9</strain>
    </source>
</reference>
<dbReference type="EMBL" id="JACRDE010000561">
    <property type="protein sequence ID" value="MBI5252079.1"/>
    <property type="molecule type" value="Genomic_DNA"/>
</dbReference>
<dbReference type="InterPro" id="IPR001932">
    <property type="entry name" value="PPM-type_phosphatase-like_dom"/>
</dbReference>
<dbReference type="PROSITE" id="PS50885">
    <property type="entry name" value="HAMP"/>
    <property type="match status" value="1"/>
</dbReference>
<dbReference type="SMART" id="SM00331">
    <property type="entry name" value="PP2C_SIG"/>
    <property type="match status" value="1"/>
</dbReference>
<evidence type="ECO:0000259" key="2">
    <source>
        <dbReference type="PROSITE" id="PS50885"/>
    </source>
</evidence>
<comment type="caution">
    <text evidence="3">The sequence shown here is derived from an EMBL/GenBank/DDBJ whole genome shotgun (WGS) entry which is preliminary data.</text>
</comment>
<name>A0A9D6V5V4_9BACT</name>
<keyword evidence="1" id="KW-0378">Hydrolase</keyword>
<dbReference type="Proteomes" id="UP000807825">
    <property type="component" value="Unassembled WGS sequence"/>
</dbReference>
<dbReference type="Pfam" id="PF07228">
    <property type="entry name" value="SpoIIE"/>
    <property type="match status" value="1"/>
</dbReference>
<dbReference type="InterPro" id="IPR052016">
    <property type="entry name" value="Bact_Sigma-Reg"/>
</dbReference>
<evidence type="ECO:0000313" key="4">
    <source>
        <dbReference type="Proteomes" id="UP000807825"/>
    </source>
</evidence>
<evidence type="ECO:0000313" key="3">
    <source>
        <dbReference type="EMBL" id="MBI5252079.1"/>
    </source>
</evidence>
<gene>
    <name evidence="3" type="ORF">HY912_21500</name>
</gene>
<dbReference type="Gene3D" id="3.60.40.10">
    <property type="entry name" value="PPM-type phosphatase domain"/>
    <property type="match status" value="1"/>
</dbReference>
<dbReference type="PANTHER" id="PTHR43156:SF9">
    <property type="entry name" value="HAMP DOMAIN-CONTAINING PROTEIN"/>
    <property type="match status" value="1"/>
</dbReference>
<feature type="domain" description="HAMP" evidence="2">
    <location>
        <begin position="83"/>
        <end position="130"/>
    </location>
</feature>
<dbReference type="GO" id="GO:0016791">
    <property type="term" value="F:phosphatase activity"/>
    <property type="evidence" value="ECO:0007669"/>
    <property type="project" value="TreeGrafter"/>
</dbReference>